<dbReference type="Gene3D" id="2.30.40.10">
    <property type="entry name" value="Urease, subunit C, domain 1"/>
    <property type="match status" value="1"/>
</dbReference>
<evidence type="ECO:0000313" key="2">
    <source>
        <dbReference type="EMBL" id="EGS18937.1"/>
    </source>
</evidence>
<dbReference type="OrthoDB" id="3501663at2759"/>
<dbReference type="PANTHER" id="PTHR22642">
    <property type="entry name" value="IMIDAZOLONEPROPIONASE"/>
    <property type="match status" value="1"/>
</dbReference>
<sequence>MAPATLFVNGKIFLSGVSPGTNAGLHRPPTFAECMLIRGSQIEHVGLSSDAAIEAARAAGPDEVTVCDLQGKTILPGFIDGHMHLMLLGQALNKLDLGRCKNLEDIRNTIREYAAANPHLPRILCRGWMHIMTPDGAKASDLDDLDPTGQNRPILIDSKDLHSTWANTAGIEELGAREWTDVPAGIIHRDEQGNLLGVFSEAANLTYVWPYIARVASVEERIEAIKAAVKAYHETGYTGIIDMAMDEGSWEALQTLLKREGSIQMRIAAYWLVKPCKTEEETMAQVERAIELAKLHNAETSPDCRIIGVKVICDGIVDACTAVLSEPYAHNGHVELPLWTENQLRPVVKRATEAGLQIALHAIGDATVKMVVDVLTKYADPEKRPRMEHIEVSRKEDVERMGKGRITASIQPVHSDPAILKAWPRLLGEHRCGRAFAYREFADVGAPLALGSDAPTAPHTPLGNIYVGTTRRSYREPELETVVNPHFALGLCEAVAAGTEGAAYSCFDEHRIGVLKAGHKADFVIVDMEWKKEKLMQAKVIETWYDGAKVYAAQE</sequence>
<dbReference type="AlphaFoldDB" id="G0SC11"/>
<dbReference type="InterPro" id="IPR033932">
    <property type="entry name" value="YtcJ-like"/>
</dbReference>
<dbReference type="Gene3D" id="3.20.20.140">
    <property type="entry name" value="Metal-dependent hydrolases"/>
    <property type="match status" value="1"/>
</dbReference>
<protein>
    <recommendedName>
        <fullName evidence="1">Amidohydrolase 3 domain-containing protein</fullName>
    </recommendedName>
</protein>
<proteinExistence type="predicted"/>
<evidence type="ECO:0000313" key="3">
    <source>
        <dbReference type="Proteomes" id="UP000008066"/>
    </source>
</evidence>
<dbReference type="OMA" id="HEPQMDE"/>
<gene>
    <name evidence="2" type="ORF">CTHT_0055500</name>
</gene>
<dbReference type="CDD" id="cd01300">
    <property type="entry name" value="YtcJ_like"/>
    <property type="match status" value="1"/>
</dbReference>
<dbReference type="GeneID" id="18259588"/>
<dbReference type="RefSeq" id="XP_006695882.1">
    <property type="nucleotide sequence ID" value="XM_006695819.1"/>
</dbReference>
<dbReference type="PANTHER" id="PTHR22642:SF20">
    <property type="entry name" value="AMIDOHYDROLASE 3 DOMAIN-CONTAINING PROTEIN"/>
    <property type="match status" value="1"/>
</dbReference>
<evidence type="ECO:0000259" key="1">
    <source>
        <dbReference type="Pfam" id="PF07969"/>
    </source>
</evidence>
<dbReference type="Gene3D" id="3.10.310.70">
    <property type="match status" value="1"/>
</dbReference>
<organism evidence="3">
    <name type="scientific">Chaetomium thermophilum (strain DSM 1495 / CBS 144.50 / IMI 039719)</name>
    <name type="common">Thermochaetoides thermophila</name>
    <dbReference type="NCBI Taxonomy" id="759272"/>
    <lineage>
        <taxon>Eukaryota</taxon>
        <taxon>Fungi</taxon>
        <taxon>Dikarya</taxon>
        <taxon>Ascomycota</taxon>
        <taxon>Pezizomycotina</taxon>
        <taxon>Sordariomycetes</taxon>
        <taxon>Sordariomycetidae</taxon>
        <taxon>Sordariales</taxon>
        <taxon>Chaetomiaceae</taxon>
        <taxon>Thermochaetoides</taxon>
    </lineage>
</organism>
<dbReference type="Proteomes" id="UP000008066">
    <property type="component" value="Unassembled WGS sequence"/>
</dbReference>
<dbReference type="SUPFAM" id="SSF51338">
    <property type="entry name" value="Composite domain of metallo-dependent hydrolases"/>
    <property type="match status" value="1"/>
</dbReference>
<feature type="domain" description="Amidohydrolase 3" evidence="1">
    <location>
        <begin position="66"/>
        <end position="551"/>
    </location>
</feature>
<dbReference type="InterPro" id="IPR032466">
    <property type="entry name" value="Metal_Hydrolase"/>
</dbReference>
<dbReference type="HOGENOM" id="CLU_009942_5_0_1"/>
<dbReference type="GO" id="GO:0016810">
    <property type="term" value="F:hydrolase activity, acting on carbon-nitrogen (but not peptide) bonds"/>
    <property type="evidence" value="ECO:0007669"/>
    <property type="project" value="InterPro"/>
</dbReference>
<dbReference type="InterPro" id="IPR011059">
    <property type="entry name" value="Metal-dep_hydrolase_composite"/>
</dbReference>
<keyword evidence="3" id="KW-1185">Reference proteome</keyword>
<dbReference type="eggNOG" id="ENOG502QWA6">
    <property type="taxonomic scope" value="Eukaryota"/>
</dbReference>
<accession>G0SC11</accession>
<name>G0SC11_CHATD</name>
<dbReference type="EMBL" id="GL988045">
    <property type="protein sequence ID" value="EGS18937.1"/>
    <property type="molecule type" value="Genomic_DNA"/>
</dbReference>
<dbReference type="Pfam" id="PF07969">
    <property type="entry name" value="Amidohydro_3"/>
    <property type="match status" value="1"/>
</dbReference>
<dbReference type="SUPFAM" id="SSF51556">
    <property type="entry name" value="Metallo-dependent hydrolases"/>
    <property type="match status" value="1"/>
</dbReference>
<dbReference type="InterPro" id="IPR013108">
    <property type="entry name" value="Amidohydro_3"/>
</dbReference>
<dbReference type="KEGG" id="cthr:CTHT_0055500"/>
<reference evidence="2 3" key="1">
    <citation type="journal article" date="2011" name="Cell">
        <title>Insight into structure and assembly of the nuclear pore complex by utilizing the genome of a eukaryotic thermophile.</title>
        <authorList>
            <person name="Amlacher S."/>
            <person name="Sarges P."/>
            <person name="Flemming D."/>
            <person name="van Noort V."/>
            <person name="Kunze R."/>
            <person name="Devos D.P."/>
            <person name="Arumugam M."/>
            <person name="Bork P."/>
            <person name="Hurt E."/>
        </authorList>
    </citation>
    <scope>NUCLEOTIDE SEQUENCE [LARGE SCALE GENOMIC DNA]</scope>
    <source>
        <strain evidence="3">DSM 1495 / CBS 144.50 / IMI 039719</strain>
    </source>
</reference>